<dbReference type="Pfam" id="PF01593">
    <property type="entry name" value="Amino_oxidase"/>
    <property type="match status" value="1"/>
</dbReference>
<evidence type="ECO:0000256" key="1">
    <source>
        <dbReference type="ARBA" id="ARBA00001974"/>
    </source>
</evidence>
<dbReference type="RefSeq" id="WP_307464096.1">
    <property type="nucleotide sequence ID" value="NZ_JAURUR010000001.1"/>
</dbReference>
<comment type="caution">
    <text evidence="4">The sequence shown here is derived from an EMBL/GenBank/DDBJ whole genome shotgun (WGS) entry which is preliminary data.</text>
</comment>
<dbReference type="InterPro" id="IPR036188">
    <property type="entry name" value="FAD/NAD-bd_sf"/>
</dbReference>
<feature type="domain" description="Amine oxidase" evidence="3">
    <location>
        <begin position="11"/>
        <end position="410"/>
    </location>
</feature>
<protein>
    <submittedName>
        <fullName evidence="4">Phytoene dehydrogenase-like protein</fullName>
    </submittedName>
</protein>
<evidence type="ECO:0000313" key="4">
    <source>
        <dbReference type="EMBL" id="MDP9763256.1"/>
    </source>
</evidence>
<dbReference type="Gene3D" id="3.50.50.60">
    <property type="entry name" value="FAD/NAD(P)-binding domain"/>
    <property type="match status" value="1"/>
</dbReference>
<dbReference type="SUPFAM" id="SSF51905">
    <property type="entry name" value="FAD/NAD(P)-binding domain"/>
    <property type="match status" value="1"/>
</dbReference>
<evidence type="ECO:0000256" key="2">
    <source>
        <dbReference type="ARBA" id="ARBA00023002"/>
    </source>
</evidence>
<dbReference type="PRINTS" id="PR00757">
    <property type="entry name" value="AMINEOXDASEF"/>
</dbReference>
<gene>
    <name evidence="4" type="ORF">QO006_000669</name>
</gene>
<keyword evidence="2" id="KW-0560">Oxidoreductase</keyword>
<dbReference type="PANTHER" id="PTHR42841">
    <property type="entry name" value="AMINE OXIDASE"/>
    <property type="match status" value="1"/>
</dbReference>
<dbReference type="InterPro" id="IPR002937">
    <property type="entry name" value="Amino_oxidase"/>
</dbReference>
<reference evidence="4 5" key="1">
    <citation type="submission" date="2023-07" db="EMBL/GenBank/DDBJ databases">
        <title>Genomic Encyclopedia of Type Strains, Phase IV (KMG-IV): sequencing the most valuable type-strain genomes for metagenomic binning, comparative biology and taxonomic classification.</title>
        <authorList>
            <person name="Goeker M."/>
        </authorList>
    </citation>
    <scope>NUCLEOTIDE SEQUENCE [LARGE SCALE GENOMIC DNA]</scope>
    <source>
        <strain evidence="4 5">NIO-1023</strain>
    </source>
</reference>
<evidence type="ECO:0000313" key="5">
    <source>
        <dbReference type="Proteomes" id="UP001232163"/>
    </source>
</evidence>
<keyword evidence="5" id="KW-1185">Reference proteome</keyword>
<accession>A0ABT9M9R6</accession>
<evidence type="ECO:0000259" key="3">
    <source>
        <dbReference type="Pfam" id="PF01593"/>
    </source>
</evidence>
<name>A0ABT9M9R6_9DEIO</name>
<organism evidence="4 5">
    <name type="scientific">Deinococcus enclensis</name>
    <dbReference type="NCBI Taxonomy" id="1049582"/>
    <lineage>
        <taxon>Bacteria</taxon>
        <taxon>Thermotogati</taxon>
        <taxon>Deinococcota</taxon>
        <taxon>Deinococci</taxon>
        <taxon>Deinococcales</taxon>
        <taxon>Deinococcaceae</taxon>
        <taxon>Deinococcus</taxon>
    </lineage>
</organism>
<proteinExistence type="predicted"/>
<comment type="cofactor">
    <cofactor evidence="1">
        <name>FAD</name>
        <dbReference type="ChEBI" id="CHEBI:57692"/>
    </cofactor>
</comment>
<sequence length="423" mass="44951">MQDVVVIGAGLAGLTAARTLHRAGQRVQVLEAAPQVGGRVHSRQVQGFTLDAGYQVLFPAYPAVRRQLNLDALDLVPVPSAAVVRRGAQVDVLGDPIRDPAGLWPTLTAGALTLGDKLRVAKLALHLKGPAPEALLQGPDESTRAYLTRHGFSDGAVQNFFAPFFGGIFLNRELETSARLFRYYFRMLMEGGAALPRAGMGSLPRQLAQELDVTLNVRAHRLTPRGGRVVVSCDAGDLEARNVIVATDPHAARALTGDDVTRGALGSTYLYYGLDARPGFEPERRLILNAGAGVIHNAQWLSQAVPGRAPAGQHLLTVTVLGVPELTDEALDAAVRAELRAWDPELVAGGLRTLGVERIPYAQFQQPPGYAARLPGHATALPGVLLASEVTSMSGIQGALESGERAAAILLNDLRTMSRPRGA</sequence>
<dbReference type="InterPro" id="IPR001613">
    <property type="entry name" value="Flavin_amine_oxidase"/>
</dbReference>
<dbReference type="Proteomes" id="UP001232163">
    <property type="component" value="Unassembled WGS sequence"/>
</dbReference>
<dbReference type="EMBL" id="JAURUR010000001">
    <property type="protein sequence ID" value="MDP9763256.1"/>
    <property type="molecule type" value="Genomic_DNA"/>
</dbReference>